<comment type="subcellular location">
    <subcellularLocation>
        <location evidence="1">Cell membrane</location>
        <topology evidence="1">Multi-pass membrane protein</topology>
    </subcellularLocation>
</comment>
<dbReference type="Pfam" id="PF02364">
    <property type="entry name" value="Glucan_synthase"/>
    <property type="match status" value="1"/>
</dbReference>
<keyword evidence="17" id="KW-1185">Reference proteome</keyword>
<dbReference type="OrthoDB" id="1880850at2759"/>
<feature type="transmembrane region" description="Helical" evidence="14">
    <location>
        <begin position="684"/>
        <end position="705"/>
    </location>
</feature>
<evidence type="ECO:0000259" key="15">
    <source>
        <dbReference type="SMART" id="SM01205"/>
    </source>
</evidence>
<evidence type="ECO:0000256" key="5">
    <source>
        <dbReference type="ARBA" id="ARBA00022676"/>
    </source>
</evidence>
<comment type="similarity">
    <text evidence="2">Belongs to the glycosyltransferase 48 family.</text>
</comment>
<evidence type="ECO:0000313" key="17">
    <source>
        <dbReference type="Proteomes" id="UP000516437"/>
    </source>
</evidence>
<accession>A0A6A1VX28</accession>
<dbReference type="Gene3D" id="1.25.40.270">
    <property type="entry name" value="Vacuolar protein sorting-associated protein vta1"/>
    <property type="match status" value="1"/>
</dbReference>
<feature type="transmembrane region" description="Helical" evidence="14">
    <location>
        <begin position="1921"/>
        <end position="1943"/>
    </location>
</feature>
<dbReference type="EMBL" id="RXIC02000022">
    <property type="protein sequence ID" value="KAB1217293.1"/>
    <property type="molecule type" value="Genomic_DNA"/>
</dbReference>
<evidence type="ECO:0000256" key="3">
    <source>
        <dbReference type="ARBA" id="ARBA00012589"/>
    </source>
</evidence>
<dbReference type="GO" id="GO:0006075">
    <property type="term" value="P:(1-&gt;3)-beta-D-glucan biosynthetic process"/>
    <property type="evidence" value="ECO:0007669"/>
    <property type="project" value="InterPro"/>
</dbReference>
<keyword evidence="10 14" id="KW-0472">Membrane</keyword>
<dbReference type="GO" id="GO:0003843">
    <property type="term" value="F:1,3-beta-D-glucan synthase activity"/>
    <property type="evidence" value="ECO:0007669"/>
    <property type="project" value="UniProtKB-EC"/>
</dbReference>
<evidence type="ECO:0000256" key="12">
    <source>
        <dbReference type="ARBA" id="ARBA00032165"/>
    </source>
</evidence>
<keyword evidence="5" id="KW-0328">Glycosyltransferase</keyword>
<dbReference type="PANTHER" id="PTHR12741:SF67">
    <property type="entry name" value="CALLOSE SYNTHASE 10"/>
    <property type="match status" value="1"/>
</dbReference>
<name>A0A6A1VX28_9ROSI</name>
<feature type="transmembrane region" description="Helical" evidence="14">
    <location>
        <begin position="717"/>
        <end position="740"/>
    </location>
</feature>
<comment type="catalytic activity">
    <reaction evidence="13">
        <text>[(1-&gt;3)-beta-D-glucosyl](n) + UDP-alpha-D-glucose = [(1-&gt;3)-beta-D-glucosyl](n+1) + UDP + H(+)</text>
        <dbReference type="Rhea" id="RHEA:21476"/>
        <dbReference type="Rhea" id="RHEA-COMP:11146"/>
        <dbReference type="Rhea" id="RHEA-COMP:14303"/>
        <dbReference type="ChEBI" id="CHEBI:15378"/>
        <dbReference type="ChEBI" id="CHEBI:37671"/>
        <dbReference type="ChEBI" id="CHEBI:58223"/>
        <dbReference type="ChEBI" id="CHEBI:58885"/>
        <dbReference type="EC" id="2.4.1.34"/>
    </reaction>
</comment>
<evidence type="ECO:0000256" key="6">
    <source>
        <dbReference type="ARBA" id="ARBA00022679"/>
    </source>
</evidence>
<feature type="transmembrane region" description="Helical" evidence="14">
    <location>
        <begin position="1671"/>
        <end position="1694"/>
    </location>
</feature>
<dbReference type="Pfam" id="PF14288">
    <property type="entry name" value="FKS1_dom1"/>
    <property type="match status" value="1"/>
</dbReference>
<keyword evidence="6" id="KW-0808">Transferase</keyword>
<evidence type="ECO:0000256" key="9">
    <source>
        <dbReference type="ARBA" id="ARBA00022989"/>
    </source>
</evidence>
<dbReference type="GO" id="GO:0005886">
    <property type="term" value="C:plasma membrane"/>
    <property type="evidence" value="ECO:0007669"/>
    <property type="project" value="UniProtKB-SubCell"/>
</dbReference>
<protein>
    <recommendedName>
        <fullName evidence="12">1,3-beta-glucan synthase</fullName>
        <ecNumber evidence="3">2.4.1.34</ecNumber>
    </recommendedName>
    <alternativeName>
        <fullName evidence="12">1,3-beta-glucan synthase</fullName>
    </alternativeName>
</protein>
<dbReference type="Proteomes" id="UP000516437">
    <property type="component" value="Chromosome 4"/>
</dbReference>
<reference evidence="16 17" key="1">
    <citation type="journal article" date="2019" name="Plant Biotechnol. J.">
        <title>The red bayberry genome and genetic basis of sex determination.</title>
        <authorList>
            <person name="Jia H.M."/>
            <person name="Jia H.J."/>
            <person name="Cai Q.L."/>
            <person name="Wang Y."/>
            <person name="Zhao H.B."/>
            <person name="Yang W.F."/>
            <person name="Wang G.Y."/>
            <person name="Li Y.H."/>
            <person name="Zhan D.L."/>
            <person name="Shen Y.T."/>
            <person name="Niu Q.F."/>
            <person name="Chang L."/>
            <person name="Qiu J."/>
            <person name="Zhao L."/>
            <person name="Xie H.B."/>
            <person name="Fu W.Y."/>
            <person name="Jin J."/>
            <person name="Li X.W."/>
            <person name="Jiao Y."/>
            <person name="Zhou C.C."/>
            <person name="Tu T."/>
            <person name="Chai C.Y."/>
            <person name="Gao J.L."/>
            <person name="Fan L.J."/>
            <person name="van de Weg E."/>
            <person name="Wang J.Y."/>
            <person name="Gao Z.S."/>
        </authorList>
    </citation>
    <scope>NUCLEOTIDE SEQUENCE [LARGE SCALE GENOMIC DNA]</scope>
    <source>
        <tissue evidence="16">Leaves</tissue>
    </source>
</reference>
<keyword evidence="11" id="KW-0961">Cell wall biogenesis/degradation</keyword>
<dbReference type="Pfam" id="PF25968">
    <property type="entry name" value="CALS1"/>
    <property type="match status" value="2"/>
</dbReference>
<dbReference type="InterPro" id="IPR003440">
    <property type="entry name" value="Glyco_trans_48_dom"/>
</dbReference>
<organism evidence="16 17">
    <name type="scientific">Morella rubra</name>
    <name type="common">Chinese bayberry</name>
    <dbReference type="NCBI Taxonomy" id="262757"/>
    <lineage>
        <taxon>Eukaryota</taxon>
        <taxon>Viridiplantae</taxon>
        <taxon>Streptophyta</taxon>
        <taxon>Embryophyta</taxon>
        <taxon>Tracheophyta</taxon>
        <taxon>Spermatophyta</taxon>
        <taxon>Magnoliopsida</taxon>
        <taxon>eudicotyledons</taxon>
        <taxon>Gunneridae</taxon>
        <taxon>Pentapetalae</taxon>
        <taxon>rosids</taxon>
        <taxon>fabids</taxon>
        <taxon>Fagales</taxon>
        <taxon>Myricaceae</taxon>
        <taxon>Morella</taxon>
    </lineage>
</organism>
<feature type="domain" description="1,3-beta-glucan synthase component FKS1-like" evidence="15">
    <location>
        <begin position="468"/>
        <end position="581"/>
    </location>
</feature>
<feature type="transmembrane region" description="Helical" evidence="14">
    <location>
        <begin position="614"/>
        <end position="633"/>
    </location>
</feature>
<feature type="transmembrane region" description="Helical" evidence="14">
    <location>
        <begin position="825"/>
        <end position="851"/>
    </location>
</feature>
<keyword evidence="8" id="KW-0133">Cell shape</keyword>
<dbReference type="GO" id="GO:0008360">
    <property type="term" value="P:regulation of cell shape"/>
    <property type="evidence" value="ECO:0007669"/>
    <property type="project" value="UniProtKB-KW"/>
</dbReference>
<dbReference type="InterPro" id="IPR023175">
    <property type="entry name" value="Vta1/CALS_N_sf"/>
</dbReference>
<sequence>MARVKDNWLRLVRATLRREKLRNADQGRGTPGGIAGAVPPSLVKSTNIEAILQAADEIQSEDPTVARILCEQAYSMAQNLDPNSDARGVLQFKTGLMSVIKQKLAKRDGAQIDRQRDIEHLWEFYRKYKTRYRVDDIQREEQKFLESGTFSTNMGDNWEMDLVVACSRILYCILGLMTMNYIRQSSGFSVRDRFPGQRKKRAQIGSSSAQDGIRRSASMWGGVRNPLAANVREQSGGSAPLAGVADSPYTVPQECWDGSVRHPLVMARHAGTCPRARGLPLRSLEMKKVIATLKAIVEVMEALSKDADPDGVGRFITEELRRIKRSGAALVGELAPYNILPPEAPSFANVIRFFPEVKGAISAIKLTEQFHRFPADFEISGQRDADMFDCLEYVFGFQKDNVRNQREHVVLMIANAQTRLAIPVQADPKIDEKAIDEVFLKVLGNYTKWCKYLRKRLVWNSLEAINRDRKLFLVSLYFLIWGEAANVRFLPECICYIFHCMAKELDAILDHGEANRAASCITESGSVSFLEQIICPIYETMAAETVRNNNGKAAHSAWRNYDDFNEYFWSSTCFELSWPMKRDSPFFLKPRKGKRTGKSTFVEHRTFFHLYRSFHRLWIFLALMFQALAIIAFNSGRINLNTFKIMLSIGPSFTIMNFIESCLDVLLMFGAYSSARGMAISRLFIRFFWCGLSSVFITYIYLKVLQERNDNDSNNSFYFRIYILVVGVYVALRLVFALLLKVPACHALSEMSDQPFFQFFKWIYQASIERYFVGRGLFERMSDYCSKIKPLVKPTRIIMDLPSFEYSWHDLISKNNNNALTVTSLWAPVVAIYLMDILIWYTLLSAIVGGVKGARARLGEKCYNVKWFIVDFCQIRSIEMVHKRFESFPEAFARKLVSPQTRRMPFDRQSSQVSQDMNKTYAATFSPFWNEIIKSLREEDYISNRERDLLSIPSNTGSLRLVQWPLFLLSSKILLAIDLALDCKDTQADLWSRVCRDEYMAYAVQECYFSIERILHYLVDGEGKLCHVYFFSDQLYCSLLDNLLYRRVERIYREINNSISEGSLLITFNLRKLPVALSRFTALTGLLMRDETSARAKGAAEAVYELYEVVTHELLSSDLREQLDTWNIVARARNEGRLFSKIEWPKDPDIIEQVKRLHLLLTVKDSAANVPKNLEARRRLEFFTNSLFMDLPPAKPVSEMMPFSVFTPYYSETVMYGSSELRKENEDGISTLFYLQKIFPDEWENFLERIGQGERTRDPELQEGLRDSIDLRLWASYRGQTLARTVRGMMYYRRALMLQSYLERRSLGGEDYSQPNFLTTEGFELSREARAQADLKFTYVVSCQIYGQQKQKKEKEAVDIALLLQRNEALRVAFIHEEESGAADGKVSKEFYSKLVKADIHGKDQEIYSIKLPGNPKLGEGKPENQNHAIIFTRGEAVQTIDMNQDNYLEEAMKMRNLLEEFRGNHGIRPPTILGVREHVFTGSVSSLAWFMSNQETSFVTLGQRVLASPLKVRMHYGHPDVFDRIFHITRGGISKASRVINISEDIYAGFNSTLRQGNITHHEYIQVGKGRDVGLNQIALFEGKVAGGNGEQVLSRDVYRIGQLFDFFRMLSFFFTTVGYYVCTMMTVLTVYIFLYGRVYLAFSGVDREIAKVAKLTGNTALDAALNAQFLVQIGVFTAVPMIMGFILELGLLKAIFSFITMQLQLCSVFFTFSLGTRTHYFGRTILHGGAKYRATGRGFVVHHIKFAENYRLYSRSHFIKAFEVALLLTVYIAYGYTDGGAVSFVLLTVSSWFLVLSWLFAPYIFNPSGFEWQKTVEDFDDWTSWLMYKGGVGVKGENSWESWWDEEQMHIHTVRGRILETILSLRFLVFQYGIVYKLHLTGKDNSLAIYGFSWAVLVCLAFIFKVFTYSPKRSTNFQLMMRLVQGVTSLGLIAALALVVIFTNLSIIDLFACILAFIPTGWCILCLAITWKKLVRSLGFWDSVREFARMYDAGMGMLVFVPIAMLSWFPFISTFQSRLLFNQAFSRGLEISLILAGNKANVET</sequence>
<feature type="transmembrane region" description="Helical" evidence="14">
    <location>
        <begin position="1784"/>
        <end position="1807"/>
    </location>
</feature>
<keyword evidence="9 14" id="KW-1133">Transmembrane helix</keyword>
<evidence type="ECO:0000256" key="8">
    <source>
        <dbReference type="ARBA" id="ARBA00022960"/>
    </source>
</evidence>
<proteinExistence type="inferred from homology"/>
<evidence type="ECO:0000256" key="1">
    <source>
        <dbReference type="ARBA" id="ARBA00004651"/>
    </source>
</evidence>
<keyword evidence="7 14" id="KW-0812">Transmembrane</keyword>
<dbReference type="PANTHER" id="PTHR12741">
    <property type="entry name" value="LYST-INTERACTING PROTEIN LIP5 DOPAMINE RESPONSIVE PROTEIN DRG-1"/>
    <property type="match status" value="1"/>
</dbReference>
<evidence type="ECO:0000256" key="10">
    <source>
        <dbReference type="ARBA" id="ARBA00023136"/>
    </source>
</evidence>
<dbReference type="SMART" id="SM01205">
    <property type="entry name" value="FKS1_dom1"/>
    <property type="match status" value="1"/>
</dbReference>
<gene>
    <name evidence="16" type="ORF">CJ030_MR4G021028</name>
</gene>
<feature type="transmembrane region" description="Helical" evidence="14">
    <location>
        <begin position="1949"/>
        <end position="1971"/>
    </location>
</feature>
<dbReference type="GO" id="GO:0071555">
    <property type="term" value="P:cell wall organization"/>
    <property type="evidence" value="ECO:0007669"/>
    <property type="project" value="UniProtKB-KW"/>
</dbReference>
<feature type="transmembrane region" description="Helical" evidence="14">
    <location>
        <begin position="1992"/>
        <end position="2013"/>
    </location>
</feature>
<keyword evidence="4" id="KW-1003">Cell membrane</keyword>
<evidence type="ECO:0000313" key="16">
    <source>
        <dbReference type="EMBL" id="KAB1217293.1"/>
    </source>
</evidence>
<evidence type="ECO:0000256" key="7">
    <source>
        <dbReference type="ARBA" id="ARBA00022692"/>
    </source>
</evidence>
<dbReference type="GO" id="GO:0000148">
    <property type="term" value="C:1,3-beta-D-glucan synthase complex"/>
    <property type="evidence" value="ECO:0007669"/>
    <property type="project" value="InterPro"/>
</dbReference>
<dbReference type="InterPro" id="IPR058851">
    <property type="entry name" value="CALS1_helical"/>
</dbReference>
<evidence type="ECO:0000256" key="14">
    <source>
        <dbReference type="SAM" id="Phobius"/>
    </source>
</evidence>
<evidence type="ECO:0000256" key="13">
    <source>
        <dbReference type="ARBA" id="ARBA00047777"/>
    </source>
</evidence>
<feature type="transmembrane region" description="Helical" evidence="14">
    <location>
        <begin position="1611"/>
        <end position="1636"/>
    </location>
</feature>
<comment type="caution">
    <text evidence="16">The sequence shown here is derived from an EMBL/GenBank/DDBJ whole genome shotgun (WGS) entry which is preliminary data.</text>
</comment>
<evidence type="ECO:0000256" key="11">
    <source>
        <dbReference type="ARBA" id="ARBA00023316"/>
    </source>
</evidence>
<dbReference type="EC" id="2.4.1.34" evidence="3"/>
<evidence type="ECO:0000256" key="2">
    <source>
        <dbReference type="ARBA" id="ARBA00009040"/>
    </source>
</evidence>
<feature type="transmembrane region" description="Helical" evidence="14">
    <location>
        <begin position="1889"/>
        <end position="1909"/>
    </location>
</feature>
<evidence type="ECO:0000256" key="4">
    <source>
        <dbReference type="ARBA" id="ARBA00022475"/>
    </source>
</evidence>
<dbReference type="InterPro" id="IPR026899">
    <property type="entry name" value="FKS1-like_dom1"/>
</dbReference>